<evidence type="ECO:0000256" key="11">
    <source>
        <dbReference type="ARBA" id="ARBA00048580"/>
    </source>
</evidence>
<dbReference type="OMA" id="VHVWTID"/>
<dbReference type="AlphaFoldDB" id="A0A4W4FMX6"/>
<keyword evidence="15" id="KW-1185">Reference proteome</keyword>
<dbReference type="GeneID" id="113591758"/>
<evidence type="ECO:0000256" key="5">
    <source>
        <dbReference type="ARBA" id="ARBA00022989"/>
    </source>
</evidence>
<name>A0A4W4FMX6_ELEEL</name>
<dbReference type="InterPro" id="IPR017946">
    <property type="entry name" value="PLC-like_Pdiesterase_TIM-brl"/>
</dbReference>
<keyword evidence="6" id="KW-0443">Lipid metabolism</keyword>
<reference evidence="15" key="1">
    <citation type="journal article" date="2014" name="Science">
        <title>Nonhuman genetics. Genomic basis for the convergent evolution of electric organs.</title>
        <authorList>
            <person name="Gallant J.R."/>
            <person name="Traeger L.L."/>
            <person name="Volkening J.D."/>
            <person name="Moffett H."/>
            <person name="Chen P.H."/>
            <person name="Novina C.D."/>
            <person name="Phillips G.N.Jr."/>
            <person name="Anand R."/>
            <person name="Wells G.B."/>
            <person name="Pinch M."/>
            <person name="Guth R."/>
            <person name="Unguez G.A."/>
            <person name="Albert J.S."/>
            <person name="Zakon H.H."/>
            <person name="Samanta M.P."/>
            <person name="Sussman M.R."/>
        </authorList>
    </citation>
    <scope>NUCLEOTIDE SEQUENCE [LARGE SCALE GENOMIC DNA]</scope>
</reference>
<dbReference type="PROSITE" id="PS51704">
    <property type="entry name" value="GP_PDE"/>
    <property type="match status" value="1"/>
</dbReference>
<evidence type="ECO:0000256" key="4">
    <source>
        <dbReference type="ARBA" id="ARBA00022801"/>
    </source>
</evidence>
<evidence type="ECO:0000256" key="6">
    <source>
        <dbReference type="ARBA" id="ARBA00023098"/>
    </source>
</evidence>
<comment type="similarity">
    <text evidence="2">Belongs to the glycerophosphoryl diester phosphodiesterase family.</text>
</comment>
<dbReference type="GeneTree" id="ENSGT00940000156673"/>
<keyword evidence="3" id="KW-0812">Transmembrane</keyword>
<dbReference type="GO" id="GO:0005789">
    <property type="term" value="C:endoplasmic reticulum membrane"/>
    <property type="evidence" value="ECO:0007669"/>
    <property type="project" value="TreeGrafter"/>
</dbReference>
<protein>
    <recommendedName>
        <fullName evidence="13">GP-PDE domain-containing protein</fullName>
    </recommendedName>
</protein>
<evidence type="ECO:0000256" key="12">
    <source>
        <dbReference type="ARBA" id="ARBA00048947"/>
    </source>
</evidence>
<dbReference type="STRING" id="8005.ENSEEEP00000025341"/>
<accession>A0A4W4FMX6</accession>
<dbReference type="SUPFAM" id="SSF51695">
    <property type="entry name" value="PLC-like phosphodiesterases"/>
    <property type="match status" value="1"/>
</dbReference>
<comment type="subcellular location">
    <subcellularLocation>
        <location evidence="1">Membrane</location>
    </subcellularLocation>
</comment>
<keyword evidence="7" id="KW-0472">Membrane</keyword>
<reference evidence="14" key="3">
    <citation type="submission" date="2020-05" db="EMBL/GenBank/DDBJ databases">
        <title>Electrophorus electricus (electric eel) genome, fEleEle1, primary haplotype.</title>
        <authorList>
            <person name="Myers G."/>
            <person name="Meyer A."/>
            <person name="Fedrigo O."/>
            <person name="Formenti G."/>
            <person name="Rhie A."/>
            <person name="Tracey A."/>
            <person name="Sims Y."/>
            <person name="Jarvis E.D."/>
        </authorList>
    </citation>
    <scope>NUCLEOTIDE SEQUENCE [LARGE SCALE GENOMIC DNA]</scope>
</reference>
<reference evidence="15" key="2">
    <citation type="journal article" date="2017" name="Sci. Adv.">
        <title>A tail of two voltages: Proteomic comparison of the three electric organs of the electric eel.</title>
        <authorList>
            <person name="Traeger L.L."/>
            <person name="Sabat G."/>
            <person name="Barrett-Wilt G.A."/>
            <person name="Wells G.B."/>
            <person name="Sussman M.R."/>
        </authorList>
    </citation>
    <scope>NUCLEOTIDE SEQUENCE [LARGE SCALE GENOMIC DNA]</scope>
</reference>
<proteinExistence type="inferred from homology"/>
<organism evidence="14 15">
    <name type="scientific">Electrophorus electricus</name>
    <name type="common">Electric eel</name>
    <name type="synonym">Gymnotus electricus</name>
    <dbReference type="NCBI Taxonomy" id="8005"/>
    <lineage>
        <taxon>Eukaryota</taxon>
        <taxon>Metazoa</taxon>
        <taxon>Chordata</taxon>
        <taxon>Craniata</taxon>
        <taxon>Vertebrata</taxon>
        <taxon>Euteleostomi</taxon>
        <taxon>Actinopterygii</taxon>
        <taxon>Neopterygii</taxon>
        <taxon>Teleostei</taxon>
        <taxon>Ostariophysi</taxon>
        <taxon>Gymnotiformes</taxon>
        <taxon>Gymnotoidei</taxon>
        <taxon>Gymnotidae</taxon>
        <taxon>Electrophorus</taxon>
    </lineage>
</organism>
<evidence type="ECO:0000313" key="15">
    <source>
        <dbReference type="Proteomes" id="UP000314983"/>
    </source>
</evidence>
<dbReference type="Proteomes" id="UP000314983">
    <property type="component" value="Chromosome 15"/>
</dbReference>
<dbReference type="GO" id="GO:0070291">
    <property type="term" value="P:N-acylethanolamine metabolic process"/>
    <property type="evidence" value="ECO:0007669"/>
    <property type="project" value="TreeGrafter"/>
</dbReference>
<keyword evidence="5" id="KW-1133">Transmembrane helix</keyword>
<reference evidence="14" key="5">
    <citation type="submission" date="2025-09" db="UniProtKB">
        <authorList>
            <consortium name="Ensembl"/>
        </authorList>
    </citation>
    <scope>IDENTIFICATION</scope>
</reference>
<dbReference type="CDD" id="cd08612">
    <property type="entry name" value="GDPD_GDE4"/>
    <property type="match status" value="1"/>
</dbReference>
<comment type="catalytic activity">
    <reaction evidence="12">
        <text>N,1-di-(9Z-octadecenoyl)-sn-glycero-3-phosphoethanolamine + H2O = N-(9Z-octadecenoyl) ethanolamine + 1-(9Z-octadecenoyl)-sn-glycero-3-phosphate + H(+)</text>
        <dbReference type="Rhea" id="RHEA:56460"/>
        <dbReference type="ChEBI" id="CHEBI:15377"/>
        <dbReference type="ChEBI" id="CHEBI:15378"/>
        <dbReference type="ChEBI" id="CHEBI:71466"/>
        <dbReference type="ChEBI" id="CHEBI:74544"/>
        <dbReference type="ChEBI" id="CHEBI:85222"/>
    </reaction>
    <physiologicalReaction direction="left-to-right" evidence="12">
        <dbReference type="Rhea" id="RHEA:56461"/>
    </physiologicalReaction>
</comment>
<evidence type="ECO:0000259" key="13">
    <source>
        <dbReference type="PROSITE" id="PS51704"/>
    </source>
</evidence>
<comment type="catalytic activity">
    <reaction evidence="8">
        <text>1-O-hexadecyl-sn-glycero-3-phosphocholine + H2O = 1-O-hexadecyl-sn-glycero-3-phosphate + choline + H(+)</text>
        <dbReference type="Rhea" id="RHEA:41143"/>
        <dbReference type="ChEBI" id="CHEBI:15354"/>
        <dbReference type="ChEBI" id="CHEBI:15377"/>
        <dbReference type="ChEBI" id="CHEBI:15378"/>
        <dbReference type="ChEBI" id="CHEBI:64496"/>
        <dbReference type="ChEBI" id="CHEBI:77580"/>
    </reaction>
    <physiologicalReaction direction="left-to-right" evidence="8">
        <dbReference type="Rhea" id="RHEA:41144"/>
    </physiologicalReaction>
</comment>
<evidence type="ECO:0000256" key="1">
    <source>
        <dbReference type="ARBA" id="ARBA00004370"/>
    </source>
</evidence>
<evidence type="ECO:0000256" key="10">
    <source>
        <dbReference type="ARBA" id="ARBA00047538"/>
    </source>
</evidence>
<evidence type="ECO:0000256" key="3">
    <source>
        <dbReference type="ARBA" id="ARBA00022692"/>
    </source>
</evidence>
<evidence type="ECO:0000313" key="14">
    <source>
        <dbReference type="Ensembl" id="ENSEEEP00000025341.1"/>
    </source>
</evidence>
<dbReference type="GO" id="GO:0008081">
    <property type="term" value="F:phosphoric diester hydrolase activity"/>
    <property type="evidence" value="ECO:0007669"/>
    <property type="project" value="InterPro"/>
</dbReference>
<comment type="catalytic activity">
    <reaction evidence="9">
        <text>N-(5Z,8Z,11Z,14Z-eicosatetraenoyl)-1-(9Z-octadecenoyl)-sn-glycero-3-phosphoethanolamine + H2O = N-(5Z,8Z,11Z,14Z-eicosatetraenoyl)-ethanolamine + 1-(9Z-octadecenoyl)-sn-glycero-3-phosphate + H(+)</text>
        <dbReference type="Rhea" id="RHEA:45544"/>
        <dbReference type="ChEBI" id="CHEBI:2700"/>
        <dbReference type="ChEBI" id="CHEBI:15377"/>
        <dbReference type="ChEBI" id="CHEBI:15378"/>
        <dbReference type="ChEBI" id="CHEBI:74544"/>
        <dbReference type="ChEBI" id="CHEBI:85223"/>
    </reaction>
    <physiologicalReaction direction="left-to-right" evidence="9">
        <dbReference type="Rhea" id="RHEA:45545"/>
    </physiologicalReaction>
</comment>
<dbReference type="GO" id="GO:0004622">
    <property type="term" value="F:phosphatidylcholine lysophospholipase activity"/>
    <property type="evidence" value="ECO:0007669"/>
    <property type="project" value="TreeGrafter"/>
</dbReference>
<dbReference type="PANTHER" id="PTHR42758:SF1">
    <property type="entry name" value="LYSOPHOSPHOLIPASE D GDPD1"/>
    <property type="match status" value="1"/>
</dbReference>
<dbReference type="InterPro" id="IPR030395">
    <property type="entry name" value="GP_PDE_dom"/>
</dbReference>
<reference evidence="14" key="4">
    <citation type="submission" date="2025-08" db="UniProtKB">
        <authorList>
            <consortium name="Ensembl"/>
        </authorList>
    </citation>
    <scope>IDENTIFICATION</scope>
</reference>
<keyword evidence="4" id="KW-0378">Hydrolase</keyword>
<gene>
    <name evidence="14" type="primary">GDPD1</name>
</gene>
<evidence type="ECO:0000256" key="7">
    <source>
        <dbReference type="ARBA" id="ARBA00023136"/>
    </source>
</evidence>
<dbReference type="GO" id="GO:0046475">
    <property type="term" value="P:glycerophospholipid catabolic process"/>
    <property type="evidence" value="ECO:0007669"/>
    <property type="project" value="TreeGrafter"/>
</dbReference>
<feature type="domain" description="GP-PDE" evidence="13">
    <location>
        <begin position="38"/>
        <end position="308"/>
    </location>
</feature>
<dbReference type="InterPro" id="IPR052271">
    <property type="entry name" value="GDPD-Related"/>
</dbReference>
<dbReference type="RefSeq" id="XP_026888189.1">
    <property type="nucleotide sequence ID" value="XM_027032388.2"/>
</dbReference>
<dbReference type="Ensembl" id="ENSEEET00000025634.2">
    <property type="protein sequence ID" value="ENSEEEP00000025341.1"/>
    <property type="gene ID" value="ENSEEEG00000012276.2"/>
</dbReference>
<sequence length="320" mass="36789">MSAVVYVLSTVTGYVLTSALLLRCPSLLHRRRRETFRSRHISHRGGAGENLENTMAAFRHAVELGTDMLELDCHLTKDEQVVVLHDSNLRRLTGVDADISDVRYADLPPYLCKLGVTFKRECFVEGGGSRRIPLLRDVFEAFPSLPINIDIKVNDDRLIRKVSEMVIKYDREHLTVWGNSRDQIVQKCYKENPRIPVLFSLSRVLLLLGMFYTGLLPFVPLKEQFLEIPMPSITTKLRDPRQSTRSERFITWLADSLLMRKALFDHLTARGIQVYVWVLNDEDDFKRAFDLGATGVMTDYPTKLKEFMEKTDLPKPELTS</sequence>
<dbReference type="PANTHER" id="PTHR42758">
    <property type="entry name" value="PHOSPHATIDYLGLYCEROL PHOSPHOLIPASE C"/>
    <property type="match status" value="1"/>
</dbReference>
<dbReference type="Gene3D" id="3.20.20.190">
    <property type="entry name" value="Phosphatidylinositol (PI) phosphodiesterase"/>
    <property type="match status" value="1"/>
</dbReference>
<evidence type="ECO:0000256" key="8">
    <source>
        <dbReference type="ARBA" id="ARBA00036083"/>
    </source>
</evidence>
<dbReference type="OrthoDB" id="1058301at2759"/>
<evidence type="ECO:0000256" key="9">
    <source>
        <dbReference type="ARBA" id="ARBA00047392"/>
    </source>
</evidence>
<comment type="catalytic activity">
    <reaction evidence="10">
        <text>N-hexadecanoyl-1-(9Z-octadecenoyl)-sn-glycero-3-phosphoethanolamine + H2O = N-hexadecanoylethanolamine + 1-(9Z-octadecenoyl)-sn-glycero-3-phosphate + H(+)</text>
        <dbReference type="Rhea" id="RHEA:53168"/>
        <dbReference type="ChEBI" id="CHEBI:15377"/>
        <dbReference type="ChEBI" id="CHEBI:15378"/>
        <dbReference type="ChEBI" id="CHEBI:71464"/>
        <dbReference type="ChEBI" id="CHEBI:74544"/>
        <dbReference type="ChEBI" id="CHEBI:85217"/>
    </reaction>
    <physiologicalReaction direction="left-to-right" evidence="10">
        <dbReference type="Rhea" id="RHEA:53169"/>
    </physiologicalReaction>
</comment>
<comment type="catalytic activity">
    <reaction evidence="11">
        <text>1-O-(1Z-octadecenyl)-sn-glycero-3-phospho-N-hexadecanoyl-ethanolamine + H2O = 1-O-(1Z-octadecenyl)-sn-glycero-3-phosphate + N-hexadecanoylethanolamine + H(+)</text>
        <dbReference type="Rhea" id="RHEA:53184"/>
        <dbReference type="ChEBI" id="CHEBI:15377"/>
        <dbReference type="ChEBI" id="CHEBI:15378"/>
        <dbReference type="ChEBI" id="CHEBI:71464"/>
        <dbReference type="ChEBI" id="CHEBI:137009"/>
        <dbReference type="ChEBI" id="CHEBI:137017"/>
    </reaction>
    <physiologicalReaction direction="left-to-right" evidence="11">
        <dbReference type="Rhea" id="RHEA:53185"/>
    </physiologicalReaction>
</comment>
<evidence type="ECO:0000256" key="2">
    <source>
        <dbReference type="ARBA" id="ARBA00007277"/>
    </source>
</evidence>
<dbReference type="Pfam" id="PF03009">
    <property type="entry name" value="GDPD"/>
    <property type="match status" value="1"/>
</dbReference>